<comment type="cofactor">
    <cofactor evidence="1">
        <name>Zn(2+)</name>
        <dbReference type="ChEBI" id="CHEBI:29105"/>
    </cofactor>
</comment>
<evidence type="ECO:0000256" key="3">
    <source>
        <dbReference type="ARBA" id="ARBA00012784"/>
    </source>
</evidence>
<dbReference type="InterPro" id="IPR032466">
    <property type="entry name" value="Metal_Hydrolase"/>
</dbReference>
<dbReference type="Proteomes" id="UP000249818">
    <property type="component" value="Chromosome BARAN1"/>
</dbReference>
<keyword evidence="5 8" id="KW-0378">Hydrolase</keyword>
<evidence type="ECO:0000256" key="4">
    <source>
        <dbReference type="ARBA" id="ARBA00022723"/>
    </source>
</evidence>
<dbReference type="InterPro" id="IPR001365">
    <property type="entry name" value="A_deaminase_dom"/>
</dbReference>
<name>A0A2X3K646_9BACT</name>
<organism evidence="8 9">
    <name type="scientific">Candidatus Bipolaricaulis anaerobius</name>
    <dbReference type="NCBI Taxonomy" id="2026885"/>
    <lineage>
        <taxon>Bacteria</taxon>
        <taxon>Candidatus Bipolaricaulota</taxon>
        <taxon>Candidatus Bipolaricaulia</taxon>
        <taxon>Candidatus Bipolaricaulales</taxon>
        <taxon>Candidatus Bipolaricaulaceae</taxon>
        <taxon>Candidatus Bipolaricaulis</taxon>
    </lineage>
</organism>
<dbReference type="GO" id="GO:0043103">
    <property type="term" value="P:hypoxanthine salvage"/>
    <property type="evidence" value="ECO:0007669"/>
    <property type="project" value="TreeGrafter"/>
</dbReference>
<proteinExistence type="inferred from homology"/>
<accession>A0A2X3K646</accession>
<evidence type="ECO:0000313" key="9">
    <source>
        <dbReference type="Proteomes" id="UP000249818"/>
    </source>
</evidence>
<dbReference type="Gene3D" id="3.20.20.140">
    <property type="entry name" value="Metal-dependent hydrolases"/>
    <property type="match status" value="1"/>
</dbReference>
<dbReference type="PANTHER" id="PTHR11409:SF43">
    <property type="entry name" value="ADENOSINE DEAMINASE"/>
    <property type="match status" value="1"/>
</dbReference>
<dbReference type="GO" id="GO:0060169">
    <property type="term" value="P:negative regulation of adenosine receptor signaling pathway"/>
    <property type="evidence" value="ECO:0007669"/>
    <property type="project" value="TreeGrafter"/>
</dbReference>
<reference evidence="9" key="1">
    <citation type="submission" date="2018-05" db="EMBL/GenBank/DDBJ databases">
        <authorList>
            <person name="Hao L."/>
        </authorList>
    </citation>
    <scope>NUCLEOTIDE SEQUENCE [LARGE SCALE GENOMIC DNA]</scope>
</reference>
<evidence type="ECO:0000256" key="5">
    <source>
        <dbReference type="ARBA" id="ARBA00022801"/>
    </source>
</evidence>
<keyword evidence="9" id="KW-1185">Reference proteome</keyword>
<comment type="similarity">
    <text evidence="2">Belongs to the metallo-dependent hydrolases superfamily. Adenosine and AMP deaminases family.</text>
</comment>
<dbReference type="EMBL" id="LS483254">
    <property type="protein sequence ID" value="SQD92533.1"/>
    <property type="molecule type" value="Genomic_DNA"/>
</dbReference>
<evidence type="ECO:0000313" key="8">
    <source>
        <dbReference type="EMBL" id="SQD92533.1"/>
    </source>
</evidence>
<dbReference type="PANTHER" id="PTHR11409">
    <property type="entry name" value="ADENOSINE DEAMINASE"/>
    <property type="match status" value="1"/>
</dbReference>
<evidence type="ECO:0000256" key="1">
    <source>
        <dbReference type="ARBA" id="ARBA00001947"/>
    </source>
</evidence>
<evidence type="ECO:0000259" key="7">
    <source>
        <dbReference type="Pfam" id="PF00962"/>
    </source>
</evidence>
<dbReference type="GO" id="GO:0046872">
    <property type="term" value="F:metal ion binding"/>
    <property type="evidence" value="ECO:0007669"/>
    <property type="project" value="UniProtKB-KW"/>
</dbReference>
<dbReference type="EC" id="3.5.4.4" evidence="3"/>
<dbReference type="Pfam" id="PF00962">
    <property type="entry name" value="A_deaminase"/>
    <property type="match status" value="1"/>
</dbReference>
<dbReference type="GO" id="GO:0006154">
    <property type="term" value="P:adenosine catabolic process"/>
    <property type="evidence" value="ECO:0007669"/>
    <property type="project" value="TreeGrafter"/>
</dbReference>
<protein>
    <recommendedName>
        <fullName evidence="3">adenosine deaminase</fullName>
        <ecNumber evidence="3">3.5.4.4</ecNumber>
    </recommendedName>
</protein>
<keyword evidence="4" id="KW-0479">Metal-binding</keyword>
<evidence type="ECO:0000256" key="6">
    <source>
        <dbReference type="ARBA" id="ARBA00022833"/>
    </source>
</evidence>
<dbReference type="GO" id="GO:0046103">
    <property type="term" value="P:inosine biosynthetic process"/>
    <property type="evidence" value="ECO:0007669"/>
    <property type="project" value="TreeGrafter"/>
</dbReference>
<feature type="domain" description="Adenosine deaminase" evidence="7">
    <location>
        <begin position="24"/>
        <end position="348"/>
    </location>
</feature>
<dbReference type="AlphaFoldDB" id="A0A2X3K646"/>
<dbReference type="InterPro" id="IPR006330">
    <property type="entry name" value="Ado/ade_deaminase"/>
</dbReference>
<dbReference type="NCBIfam" id="TIGR01430">
    <property type="entry name" value="aden_deam"/>
    <property type="match status" value="1"/>
</dbReference>
<sequence>MSAGTGYDQGMDRVLGRETVARLPKFDLHVHLDGSLRPGTVRELWDALPMRHRPRIATEVEVAVLPPVPCPLEEYLEAFRITVALLQTAKALERAAWELCEDAASENVIYIEIRFAPLLHLRRGLSPSAVVEAVLAGMRRAETELRISTGLILCAMRNEPTERSAKVARLAGRYHDQGVVGFDLAGPERGFPLLPHAEAIHLAQEAGVHVTLHAGEGCCPEHIGEALDLGAERIGHGVYLFQDPAVEERVRAGRIPLETCPTSNLQISGFMHSLSDHPLQRYLELGIPVTVNTDNRLMSQTSATEELWRVVDTFGLGRDEVRALLIASAAASFAPSGVKDALRAEVEAAL</sequence>
<dbReference type="GO" id="GO:0004000">
    <property type="term" value="F:adenosine deaminase activity"/>
    <property type="evidence" value="ECO:0007669"/>
    <property type="project" value="TreeGrafter"/>
</dbReference>
<gene>
    <name evidence="8" type="primary">add</name>
    <name evidence="8" type="ORF">BARAN1_0509</name>
</gene>
<dbReference type="KEGG" id="bana:BARAN1_0509"/>
<dbReference type="GO" id="GO:0009897">
    <property type="term" value="C:external side of plasma membrane"/>
    <property type="evidence" value="ECO:0007669"/>
    <property type="project" value="TreeGrafter"/>
</dbReference>
<dbReference type="GO" id="GO:0005829">
    <property type="term" value="C:cytosol"/>
    <property type="evidence" value="ECO:0007669"/>
    <property type="project" value="TreeGrafter"/>
</dbReference>
<evidence type="ECO:0000256" key="2">
    <source>
        <dbReference type="ARBA" id="ARBA00006676"/>
    </source>
</evidence>
<dbReference type="SUPFAM" id="SSF51556">
    <property type="entry name" value="Metallo-dependent hydrolases"/>
    <property type="match status" value="1"/>
</dbReference>
<keyword evidence="6" id="KW-0862">Zinc</keyword>